<proteinExistence type="predicted"/>
<gene>
    <name evidence="1" type="ORF">F4820DRAFT_430455</name>
</gene>
<organism evidence="1 2">
    <name type="scientific">Hypoxylon rubiginosum</name>
    <dbReference type="NCBI Taxonomy" id="110542"/>
    <lineage>
        <taxon>Eukaryota</taxon>
        <taxon>Fungi</taxon>
        <taxon>Dikarya</taxon>
        <taxon>Ascomycota</taxon>
        <taxon>Pezizomycotina</taxon>
        <taxon>Sordariomycetes</taxon>
        <taxon>Xylariomycetidae</taxon>
        <taxon>Xylariales</taxon>
        <taxon>Hypoxylaceae</taxon>
        <taxon>Hypoxylon</taxon>
    </lineage>
</organism>
<name>A0ACB9YTC9_9PEZI</name>
<sequence>MGSYGYSIIHALCRIRPKLAFGLDDDNQSAFQSAAEEGLTTVLRVMIQELLRILSRGDPEMPRKNVLDFLRRRHKTKTAFQMATEKFRLGVLKFLLGSYPELADIDSISSTIKAAGEATQTNANVFQVFKMIMEKIDVVKYGNIIWEDAVMIRAADMVNYLLNEIGNSAFATYLNAMVVIKKGTAQMWEMFMLESRKEFMGKDQCSLLHQAVSERKLDIVNSIVKDFPDQVEVNTKEFGYPLQVLQGQEDSTYVDIRNTLLHAMIRSEKLGIQQIRSILNTSQVEAHEICLHFSIIDTREQSFSKYVKSLTRHDNIKNSTKIFRFESILKYARFPDLNNKILYKQTPDTENLRAYHTEVSDVITWLRKREVAQVLELNVPDRLQCPHSDEEVENCVNGLGVRILNWKKLDIYLANLDKEHLQELHLYSSGDRSVIDQWHRELPRFTNLKRLYVYIIENVLSNKQIEATEKNLRGLLRDPVTVRKIQWTPQQELKMFRQLGDITNDVVGSKLAVFIKKYQQYYVDNKSTRRIKIALIDSGVVVVDGHESISSSANTEYGSDLAHRIVDGISLVNKDNEEHLWWHASEPHGSQMAKLICAINPCCELYVVKVAETRTSGITANNVAKAIEWARKKKVDIISLSLVAFADSPNNPMHWALHNARHKDDIVITCSTADEGIVKPTDVSNDSEAYLDLLSIAACDKWGGLLNRSQKDNVQFRFTGEDVQIGPVPFLRSSERITGSSVATAIAAGAASLVLACYHISARCYPDPLEIKPQKEEAVPLKNELVRKKFRDMGETSQASSPSSACWVRLENLCGRKAFAKKYDFKSLVDNSFVYPKT</sequence>
<accession>A0ACB9YTC9</accession>
<dbReference type="EMBL" id="MU393525">
    <property type="protein sequence ID" value="KAI4862456.1"/>
    <property type="molecule type" value="Genomic_DNA"/>
</dbReference>
<evidence type="ECO:0000313" key="2">
    <source>
        <dbReference type="Proteomes" id="UP001497700"/>
    </source>
</evidence>
<keyword evidence="2" id="KW-1185">Reference proteome</keyword>
<comment type="caution">
    <text evidence="1">The sequence shown here is derived from an EMBL/GenBank/DDBJ whole genome shotgun (WGS) entry which is preliminary data.</text>
</comment>
<evidence type="ECO:0000313" key="1">
    <source>
        <dbReference type="EMBL" id="KAI4862456.1"/>
    </source>
</evidence>
<reference evidence="1 2" key="1">
    <citation type="journal article" date="2022" name="New Phytol.">
        <title>Ecological generalism drives hyperdiversity of secondary metabolite gene clusters in xylarialean endophytes.</title>
        <authorList>
            <person name="Franco M.E.E."/>
            <person name="Wisecaver J.H."/>
            <person name="Arnold A.E."/>
            <person name="Ju Y.M."/>
            <person name="Slot J.C."/>
            <person name="Ahrendt S."/>
            <person name="Moore L.P."/>
            <person name="Eastman K.E."/>
            <person name="Scott K."/>
            <person name="Konkel Z."/>
            <person name="Mondo S.J."/>
            <person name="Kuo A."/>
            <person name="Hayes R.D."/>
            <person name="Haridas S."/>
            <person name="Andreopoulos B."/>
            <person name="Riley R."/>
            <person name="LaButti K."/>
            <person name="Pangilinan J."/>
            <person name="Lipzen A."/>
            <person name="Amirebrahimi M."/>
            <person name="Yan J."/>
            <person name="Adam C."/>
            <person name="Keymanesh K."/>
            <person name="Ng V."/>
            <person name="Louie K."/>
            <person name="Northen T."/>
            <person name="Drula E."/>
            <person name="Henrissat B."/>
            <person name="Hsieh H.M."/>
            <person name="Youens-Clark K."/>
            <person name="Lutzoni F."/>
            <person name="Miadlikowska J."/>
            <person name="Eastwood D.C."/>
            <person name="Hamelin R.C."/>
            <person name="Grigoriev I.V."/>
            <person name="U'Ren J.M."/>
        </authorList>
    </citation>
    <scope>NUCLEOTIDE SEQUENCE [LARGE SCALE GENOMIC DNA]</scope>
    <source>
        <strain evidence="1 2">CBS 119005</strain>
    </source>
</reference>
<protein>
    <submittedName>
        <fullName evidence="1">Peptidase S8/S53 domain-containing protein</fullName>
    </submittedName>
</protein>
<dbReference type="Proteomes" id="UP001497700">
    <property type="component" value="Unassembled WGS sequence"/>
</dbReference>